<evidence type="ECO:0000256" key="5">
    <source>
        <dbReference type="ARBA" id="ARBA00023163"/>
    </source>
</evidence>
<keyword evidence="12" id="KW-1185">Reference proteome</keyword>
<dbReference type="GO" id="GO:0005667">
    <property type="term" value="C:transcription regulator complex"/>
    <property type="evidence" value="ECO:0007669"/>
    <property type="project" value="TreeGrafter"/>
</dbReference>
<evidence type="ECO:0000256" key="2">
    <source>
        <dbReference type="ARBA" id="ARBA00009475"/>
    </source>
</evidence>
<evidence type="ECO:0000259" key="10">
    <source>
        <dbReference type="SMART" id="SM01368"/>
    </source>
</evidence>
<name>A0A9N9MCI1_9CUCU</name>
<dbReference type="SMART" id="SM01367">
    <property type="entry name" value="DUF3452"/>
    <property type="match status" value="1"/>
</dbReference>
<keyword evidence="3" id="KW-0678">Repressor</keyword>
<dbReference type="SUPFAM" id="SSF47954">
    <property type="entry name" value="Cyclin-like"/>
    <property type="match status" value="2"/>
</dbReference>
<dbReference type="InterPro" id="IPR002719">
    <property type="entry name" value="RB_B"/>
</dbReference>
<gene>
    <name evidence="11" type="ORF">CEUTPL_LOCUS2747</name>
</gene>
<evidence type="ECO:0008006" key="13">
    <source>
        <dbReference type="Google" id="ProtNLM"/>
    </source>
</evidence>
<keyword evidence="4" id="KW-0805">Transcription regulation</keyword>
<accession>A0A9N9MCI1</accession>
<dbReference type="InterPro" id="IPR024599">
    <property type="entry name" value="RB_N"/>
</dbReference>
<keyword evidence="7" id="KW-0131">Cell cycle</keyword>
<keyword evidence="5" id="KW-0804">Transcription</keyword>
<dbReference type="SMART" id="SM01368">
    <property type="entry name" value="RB_A"/>
    <property type="match status" value="1"/>
</dbReference>
<dbReference type="GO" id="GO:2000134">
    <property type="term" value="P:negative regulation of G1/S transition of mitotic cell cycle"/>
    <property type="evidence" value="ECO:0007669"/>
    <property type="project" value="TreeGrafter"/>
</dbReference>
<dbReference type="Gene3D" id="1.10.472.10">
    <property type="entry name" value="Cyclin-like"/>
    <property type="match status" value="2"/>
</dbReference>
<evidence type="ECO:0000256" key="7">
    <source>
        <dbReference type="ARBA" id="ARBA00023306"/>
    </source>
</evidence>
<reference evidence="11" key="1">
    <citation type="submission" date="2022-01" db="EMBL/GenBank/DDBJ databases">
        <authorList>
            <person name="King R."/>
        </authorList>
    </citation>
    <scope>NUCLEOTIDE SEQUENCE</scope>
</reference>
<dbReference type="InterPro" id="IPR036915">
    <property type="entry name" value="Cyclin-like_sf"/>
</dbReference>
<feature type="domain" description="Cyclin-like" evidence="8">
    <location>
        <begin position="690"/>
        <end position="804"/>
    </location>
</feature>
<dbReference type="OrthoDB" id="844594at2759"/>
<dbReference type="AlphaFoldDB" id="A0A9N9MCI1"/>
<dbReference type="Gene3D" id="1.10.472.140">
    <property type="match status" value="1"/>
</dbReference>
<dbReference type="GO" id="GO:0005634">
    <property type="term" value="C:nucleus"/>
    <property type="evidence" value="ECO:0007669"/>
    <property type="project" value="UniProtKB-SubCell"/>
</dbReference>
<evidence type="ECO:0000256" key="3">
    <source>
        <dbReference type="ARBA" id="ARBA00022491"/>
    </source>
</evidence>
<dbReference type="Proteomes" id="UP001152799">
    <property type="component" value="Chromosome 11"/>
</dbReference>
<organism evidence="11 12">
    <name type="scientific">Ceutorhynchus assimilis</name>
    <name type="common">cabbage seed weevil</name>
    <dbReference type="NCBI Taxonomy" id="467358"/>
    <lineage>
        <taxon>Eukaryota</taxon>
        <taxon>Metazoa</taxon>
        <taxon>Ecdysozoa</taxon>
        <taxon>Arthropoda</taxon>
        <taxon>Hexapoda</taxon>
        <taxon>Insecta</taxon>
        <taxon>Pterygota</taxon>
        <taxon>Neoptera</taxon>
        <taxon>Endopterygota</taxon>
        <taxon>Coleoptera</taxon>
        <taxon>Polyphaga</taxon>
        <taxon>Cucujiformia</taxon>
        <taxon>Curculionidae</taxon>
        <taxon>Ceutorhynchinae</taxon>
        <taxon>Ceutorhynchus</taxon>
    </lineage>
</organism>
<dbReference type="PANTHER" id="PTHR13742:SF17">
    <property type="entry name" value="RE32990P-RELATED"/>
    <property type="match status" value="1"/>
</dbReference>
<protein>
    <recommendedName>
        <fullName evidence="13">Retinoblastoma-like protein 1</fullName>
    </recommendedName>
</protein>
<evidence type="ECO:0000256" key="6">
    <source>
        <dbReference type="ARBA" id="ARBA00023242"/>
    </source>
</evidence>
<dbReference type="InterPro" id="IPR028309">
    <property type="entry name" value="RB_fam"/>
</dbReference>
<dbReference type="InterPro" id="IPR002720">
    <property type="entry name" value="RB_A"/>
</dbReference>
<dbReference type="GO" id="GO:0000785">
    <property type="term" value="C:chromatin"/>
    <property type="evidence" value="ECO:0007669"/>
    <property type="project" value="TreeGrafter"/>
</dbReference>
<comment type="similarity">
    <text evidence="2">Belongs to the retinoblastoma protein (RB) family.</text>
</comment>
<evidence type="ECO:0000313" key="11">
    <source>
        <dbReference type="EMBL" id="CAG9762062.1"/>
    </source>
</evidence>
<dbReference type="InterPro" id="IPR013763">
    <property type="entry name" value="Cyclin-like_dom"/>
</dbReference>
<feature type="domain" description="Retinoblastoma-associated protein N-terminal" evidence="9">
    <location>
        <begin position="59"/>
        <end position="209"/>
    </location>
</feature>
<dbReference type="Pfam" id="PF01857">
    <property type="entry name" value="RB_B"/>
    <property type="match status" value="1"/>
</dbReference>
<feature type="domain" description="Retinoblastoma-associated protein A-box" evidence="10">
    <location>
        <begin position="381"/>
        <end position="567"/>
    </location>
</feature>
<dbReference type="SMART" id="SM00385">
    <property type="entry name" value="CYCLIN"/>
    <property type="match status" value="1"/>
</dbReference>
<dbReference type="PANTHER" id="PTHR13742">
    <property type="entry name" value="RETINOBLASTOMA-ASSOCIATED PROTEIN RB -RELATED"/>
    <property type="match status" value="1"/>
</dbReference>
<dbReference type="EMBL" id="OU892287">
    <property type="protein sequence ID" value="CAG9762062.1"/>
    <property type="molecule type" value="Genomic_DNA"/>
</dbReference>
<evidence type="ECO:0000256" key="4">
    <source>
        <dbReference type="ARBA" id="ARBA00023015"/>
    </source>
</evidence>
<dbReference type="GO" id="GO:0006357">
    <property type="term" value="P:regulation of transcription by RNA polymerase II"/>
    <property type="evidence" value="ECO:0007669"/>
    <property type="project" value="InterPro"/>
</dbReference>
<evidence type="ECO:0000259" key="8">
    <source>
        <dbReference type="SMART" id="SM00385"/>
    </source>
</evidence>
<evidence type="ECO:0000313" key="12">
    <source>
        <dbReference type="Proteomes" id="UP001152799"/>
    </source>
</evidence>
<dbReference type="GO" id="GO:0030154">
    <property type="term" value="P:cell differentiation"/>
    <property type="evidence" value="ECO:0007669"/>
    <property type="project" value="TreeGrafter"/>
</dbReference>
<keyword evidence="6" id="KW-0539">Nucleus</keyword>
<proteinExistence type="inferred from homology"/>
<comment type="subcellular location">
    <subcellularLocation>
        <location evidence="1">Nucleus</location>
    </subcellularLocation>
</comment>
<dbReference type="Pfam" id="PF01858">
    <property type="entry name" value="RB_A"/>
    <property type="match status" value="1"/>
</dbReference>
<evidence type="ECO:0000256" key="1">
    <source>
        <dbReference type="ARBA" id="ARBA00004123"/>
    </source>
</evidence>
<sequence>MVLSNSSEEELKKTHQELCNKLNLDQEVAATAWDTFESISKKFVLEGEKLHWLGCAIYSTSRNVEQKSSKQIRGNGINLTSLLRHSNLSFVQFFTNITRWSEMTQLPDEFRNKINHLRVNFSTASNTFKKLHPLFTEIFVEPAPNALDLDALKHKGRRNMRPIPCTPLKILEFIWNLFVTIKIDEPTCRSEIIKAHHLLFCCIDLVFQNVVAAEMRDLINPSLSEELLEQGAVNNEVPCIVKKFCKHDLLIKEALHMKVYIFRPLITKLISNSILIADENDFTGIFNGDNFEQNFRNITKTYETHLLNYGDFDERIFLAEFKRITMEREQSWTSMKVLPPGDSTDTLLLESPKVGGGSGAARGFDTPLTGRKFLGPREGDTLIRSASEKIARLHTMIGDRVAGPSNKLKEIFESCQRNPLTKIQENLSTMKEKFIETYTSTGYSIEEAQNRSDLGFMLFYKYVELILAKEKEITANISALVEKEIFYQCMFACCLEIVLYCHNFPRKFPWILDVLAVPPIHFVKVIELIVRTKDNLFRELIKHLNRIEETVIESLMWKSNSPIWDAIEKSGQGIPKFQDTALPGHLLYNDMSNEHLLQSPGPQSATDCFQSPLSQICKPLLFPSAGNLQSHLILPDKDGKMKLIPIVQKPSIENQQSSPGARPDPQAAALPRRTGSVSIIFRKFYNLAGVRMQHLCSHLGFEDFELRRKIWTIFEDSIRHTDLIKDRHLDQLLMCAIYVICKAAKITNMPNLFAIIMKFYRQQPQSSSLVYRDVLIERKKTNDDGDFIDEERGDLIQFYNLVYVKEMQTYAIRFQPNTNPNNNVPLSPLPASQKKLMSSNLRVVGNVFVKPLETSSTPPGSTFNYYFSRSPSKDLMNINSAINNMIQGKRLINDNGTMPSAKRISNRKIQSLMEDRQRHNASE</sequence>
<evidence type="ECO:0000259" key="9">
    <source>
        <dbReference type="SMART" id="SM01367"/>
    </source>
</evidence>
<dbReference type="Pfam" id="PF11934">
    <property type="entry name" value="DUF3452"/>
    <property type="match status" value="1"/>
</dbReference>
<dbReference type="GO" id="GO:0000977">
    <property type="term" value="F:RNA polymerase II transcription regulatory region sequence-specific DNA binding"/>
    <property type="evidence" value="ECO:0007669"/>
    <property type="project" value="TreeGrafter"/>
</dbReference>